<gene>
    <name evidence="1" type="ORF">S12H4_31676</name>
</gene>
<comment type="caution">
    <text evidence="1">The sequence shown here is derived from an EMBL/GenBank/DDBJ whole genome shotgun (WGS) entry which is preliminary data.</text>
</comment>
<reference evidence="1" key="1">
    <citation type="journal article" date="2014" name="Front. Microbiol.">
        <title>High frequency of phylogenetically diverse reductive dehalogenase-homologous genes in deep subseafloor sedimentary metagenomes.</title>
        <authorList>
            <person name="Kawai M."/>
            <person name="Futagami T."/>
            <person name="Toyoda A."/>
            <person name="Takaki Y."/>
            <person name="Nishi S."/>
            <person name="Hori S."/>
            <person name="Arai W."/>
            <person name="Tsubouchi T."/>
            <person name="Morono Y."/>
            <person name="Uchiyama I."/>
            <person name="Ito T."/>
            <person name="Fujiyama A."/>
            <person name="Inagaki F."/>
            <person name="Takami H."/>
        </authorList>
    </citation>
    <scope>NUCLEOTIDE SEQUENCE</scope>
    <source>
        <strain evidence="1">Expedition CK06-06</strain>
    </source>
</reference>
<sequence length="210" mass="23118">MIKTLEVSLGQVGVLSLLDPPQVGVPVVAPGVVLASGYYTEQTTGQLYYYDAVNDQWYYYAAGYIYPLAISWKPSPSPKIDLVAGDKLRFNLTFKYMGPAVTRKFYVAVGINKTSGTFGEWTDFTVTKSITIPAKETPTLITGQYVDLIIPAGEAIWDHHGEDGAAYCKILDGFTLIEGQNCTPQYYDVCHIVPAAGEFTEFAITKFEKV</sequence>
<dbReference type="EMBL" id="BARW01018507">
    <property type="protein sequence ID" value="GAI99766.1"/>
    <property type="molecule type" value="Genomic_DNA"/>
</dbReference>
<accession>X1U816</accession>
<evidence type="ECO:0000313" key="1">
    <source>
        <dbReference type="EMBL" id="GAI99766.1"/>
    </source>
</evidence>
<proteinExistence type="predicted"/>
<organism evidence="1">
    <name type="scientific">marine sediment metagenome</name>
    <dbReference type="NCBI Taxonomy" id="412755"/>
    <lineage>
        <taxon>unclassified sequences</taxon>
        <taxon>metagenomes</taxon>
        <taxon>ecological metagenomes</taxon>
    </lineage>
</organism>
<protein>
    <submittedName>
        <fullName evidence="1">Uncharacterized protein</fullName>
    </submittedName>
</protein>
<dbReference type="AlphaFoldDB" id="X1U816"/>
<name>X1U816_9ZZZZ</name>